<accession>A0A918SXV6</accession>
<feature type="region of interest" description="Disordered" evidence="1">
    <location>
        <begin position="1"/>
        <end position="24"/>
    </location>
</feature>
<organism evidence="2 3">
    <name type="scientific">Streptomyces termitum</name>
    <dbReference type="NCBI Taxonomy" id="67368"/>
    <lineage>
        <taxon>Bacteria</taxon>
        <taxon>Bacillati</taxon>
        <taxon>Actinomycetota</taxon>
        <taxon>Actinomycetes</taxon>
        <taxon>Kitasatosporales</taxon>
        <taxon>Streptomycetaceae</taxon>
        <taxon>Streptomyces</taxon>
    </lineage>
</organism>
<reference evidence="2" key="1">
    <citation type="journal article" date="2014" name="Int. J. Syst. Evol. Microbiol.">
        <title>Complete genome sequence of Corynebacterium casei LMG S-19264T (=DSM 44701T), isolated from a smear-ripened cheese.</title>
        <authorList>
            <consortium name="US DOE Joint Genome Institute (JGI-PGF)"/>
            <person name="Walter F."/>
            <person name="Albersmeier A."/>
            <person name="Kalinowski J."/>
            <person name="Ruckert C."/>
        </authorList>
    </citation>
    <scope>NUCLEOTIDE SEQUENCE</scope>
    <source>
        <strain evidence="2">JCM 4518</strain>
    </source>
</reference>
<dbReference type="EMBL" id="BMUL01000004">
    <property type="protein sequence ID" value="GHA77892.1"/>
    <property type="molecule type" value="Genomic_DNA"/>
</dbReference>
<feature type="compositionally biased region" description="Pro residues" evidence="1">
    <location>
        <begin position="200"/>
        <end position="211"/>
    </location>
</feature>
<feature type="compositionally biased region" description="Pro residues" evidence="1">
    <location>
        <begin position="177"/>
        <end position="186"/>
    </location>
</feature>
<protein>
    <submittedName>
        <fullName evidence="2">Uncharacterized protein</fullName>
    </submittedName>
</protein>
<proteinExistence type="predicted"/>
<reference evidence="2" key="2">
    <citation type="submission" date="2020-09" db="EMBL/GenBank/DDBJ databases">
        <authorList>
            <person name="Sun Q."/>
            <person name="Ohkuma M."/>
        </authorList>
    </citation>
    <scope>NUCLEOTIDE SEQUENCE</scope>
    <source>
        <strain evidence="2">JCM 4518</strain>
    </source>
</reference>
<keyword evidence="3" id="KW-1185">Reference proteome</keyword>
<dbReference type="RefSeq" id="WP_189976318.1">
    <property type="nucleotide sequence ID" value="NZ_BMUL01000004.1"/>
</dbReference>
<dbReference type="Proteomes" id="UP000644020">
    <property type="component" value="Unassembled WGS sequence"/>
</dbReference>
<gene>
    <name evidence="2" type="ORF">GCM10010305_21230</name>
</gene>
<evidence type="ECO:0000256" key="1">
    <source>
        <dbReference type="SAM" id="MobiDB-lite"/>
    </source>
</evidence>
<feature type="region of interest" description="Disordered" evidence="1">
    <location>
        <begin position="173"/>
        <end position="211"/>
    </location>
</feature>
<comment type="caution">
    <text evidence="2">The sequence shown here is derived from an EMBL/GenBank/DDBJ whole genome shotgun (WGS) entry which is preliminary data.</text>
</comment>
<dbReference type="AlphaFoldDB" id="A0A918SXV6"/>
<name>A0A918SXV6_9ACTN</name>
<sequence length="362" mass="36025">MGPGASPVVPERGPGAPGGTGRPARLDTAAALLRAAARRDLPPALARTAAADPRLPARAAAAAGFADSALRAVLAAVLAGRGGERPLGSPGTRTAVAGAFADLLAADALVRTAARGGHLLPGAAGPWTTAADHLVPRLLPRATAGLLAALGADWLRQEHRHGVFHRHLQHLETTVRPGPPPTPPPRAAGEPPDALFTPGGPLPPPAPHRPGAVPGPDPLAGALRMAARRAAGPHAPALRDRFALLGAAFDGLGDGDGDGDPVRAGALGERYALLVSAASCAGVWAAATARDGAGFLAHPAWLLTALDRTATRLGLDGPRPAAPDPDRARLLLAEAVARVRGGLALGLGAAPSAGGRRPAAAP</sequence>
<evidence type="ECO:0000313" key="3">
    <source>
        <dbReference type="Proteomes" id="UP000644020"/>
    </source>
</evidence>
<evidence type="ECO:0000313" key="2">
    <source>
        <dbReference type="EMBL" id="GHA77892.1"/>
    </source>
</evidence>